<dbReference type="PANTHER" id="PTHR13939:SF0">
    <property type="entry name" value="NMN AMIDOHYDROLASE-LIKE PROTEIN YFAY"/>
    <property type="match status" value="1"/>
</dbReference>
<feature type="domain" description="MoaB/Mog" evidence="2">
    <location>
        <begin position="8"/>
        <end position="175"/>
    </location>
</feature>
<evidence type="ECO:0000313" key="4">
    <source>
        <dbReference type="EMBL" id="KZD91036.1"/>
    </source>
</evidence>
<sequence length="416" mass="45538">MEFPKKAEIIAVGSELLLGQIANTNAQFISKQLAEIGVNVFYHTAVGDNPERLKQVIRIAEERSDFIIFSGGLGPTKDDLTKETIANTLGRPLVLNDEAFQSIEDYFKRTKRTMSPNNRKQALVIEGSDVLANHFGMAPGMLTEHESRYYMLLPGPPSELRPMFENEAKPLLLKKMGSNEKIVSTVLRFFGIGESQLEADLEDIIDAQTNPTIAPLAADGEVTLRLTAKHADEKETERLLKETEAVILERVGEFFYGYDDTSLVKELSIACKEKGITISAAESFTGGLFSEWLTDHSGASKLFAGGVVCYTNDVKQNVLGVKKETLDRFGAVSKECASELAKGVQKLTGSDIGISFTGVAGPDAQEGHEPGHVFIGISANGKEEVHEFHFAGSRTGIRKRGAKYGCHLILKLLEQK</sequence>
<dbReference type="InterPro" id="IPR036425">
    <property type="entry name" value="MoaB/Mog-like_dom_sf"/>
</dbReference>
<dbReference type="CDD" id="cd00885">
    <property type="entry name" value="cinA"/>
    <property type="match status" value="1"/>
</dbReference>
<accession>A0A085CBV1</accession>
<protein>
    <recommendedName>
        <fullName evidence="1">Putative competence-damage inducible protein</fullName>
    </recommendedName>
</protein>
<dbReference type="Proteomes" id="UP000032247">
    <property type="component" value="Unassembled WGS sequence"/>
</dbReference>
<gene>
    <name evidence="1 5" type="primary">cinA</name>
    <name evidence="4" type="ORF">B4122_2625</name>
    <name evidence="5" type="ORF">P5633_15165</name>
    <name evidence="3" type="ORF">SC09_Contig19orf01255</name>
</gene>
<dbReference type="EMBL" id="JXBC01000002">
    <property type="protein sequence ID" value="KIU12710.1"/>
    <property type="molecule type" value="Genomic_DNA"/>
</dbReference>
<reference evidence="3 6" key="1">
    <citation type="submission" date="2014-12" db="EMBL/GenBank/DDBJ databases">
        <title>Comparative genome analysis of Bacillus coagulans HM-08, Clostridium butyricum HM-68, Bacillus subtilis HM-66 and Bacillus licheniformis BL-09.</title>
        <authorList>
            <person name="Zhang H."/>
        </authorList>
    </citation>
    <scope>NUCLEOTIDE SEQUENCE [LARGE SCALE GENOMIC DNA]</scope>
    <source>
        <strain evidence="3 6">HM-66</strain>
    </source>
</reference>
<comment type="similarity">
    <text evidence="1">Belongs to the CinA family.</text>
</comment>
<evidence type="ECO:0000313" key="6">
    <source>
        <dbReference type="Proteomes" id="UP000032247"/>
    </source>
</evidence>
<dbReference type="PIRSF" id="PIRSF006728">
    <property type="entry name" value="CinA"/>
    <property type="match status" value="1"/>
</dbReference>
<evidence type="ECO:0000259" key="2">
    <source>
        <dbReference type="SMART" id="SM00852"/>
    </source>
</evidence>
<proteinExistence type="inferred from homology"/>
<dbReference type="InterPro" id="IPR041424">
    <property type="entry name" value="CinA_KH"/>
</dbReference>
<dbReference type="SMR" id="A0A085CBV1"/>
<dbReference type="Proteomes" id="UP000076442">
    <property type="component" value="Unassembled WGS sequence"/>
</dbReference>
<dbReference type="NCBIfam" id="TIGR00200">
    <property type="entry name" value="cinA_nterm"/>
    <property type="match status" value="1"/>
</dbReference>
<dbReference type="Pfam" id="PF18146">
    <property type="entry name" value="CinA_KH"/>
    <property type="match status" value="1"/>
</dbReference>
<dbReference type="InterPro" id="IPR008136">
    <property type="entry name" value="CinA_C"/>
</dbReference>
<dbReference type="NCBIfam" id="TIGR00199">
    <property type="entry name" value="PncC_domain"/>
    <property type="match status" value="1"/>
</dbReference>
<dbReference type="InterPro" id="IPR050101">
    <property type="entry name" value="CinA"/>
</dbReference>
<evidence type="ECO:0000313" key="7">
    <source>
        <dbReference type="Proteomes" id="UP000076442"/>
    </source>
</evidence>
<dbReference type="SUPFAM" id="SSF53218">
    <property type="entry name" value="Molybdenum cofactor biosynthesis proteins"/>
    <property type="match status" value="1"/>
</dbReference>
<evidence type="ECO:0000313" key="5">
    <source>
        <dbReference type="EMBL" id="WEY83685.1"/>
    </source>
</evidence>
<dbReference type="AlphaFoldDB" id="A0A085CBV1"/>
<evidence type="ECO:0000313" key="3">
    <source>
        <dbReference type="EMBL" id="KIU12710.1"/>
    </source>
</evidence>
<dbReference type="InterPro" id="IPR001453">
    <property type="entry name" value="MoaB/Mog_dom"/>
</dbReference>
<dbReference type="InterPro" id="IPR036653">
    <property type="entry name" value="CinA-like_C"/>
</dbReference>
<dbReference type="Gene3D" id="3.90.950.20">
    <property type="entry name" value="CinA-like"/>
    <property type="match status" value="1"/>
</dbReference>
<dbReference type="Proteomes" id="UP001214898">
    <property type="component" value="Chromosome"/>
</dbReference>
<dbReference type="Pfam" id="PF00994">
    <property type="entry name" value="MoCF_biosynth"/>
    <property type="match status" value="1"/>
</dbReference>
<dbReference type="Pfam" id="PF02464">
    <property type="entry name" value="CinA"/>
    <property type="match status" value="1"/>
</dbReference>
<dbReference type="NCBIfam" id="TIGR00177">
    <property type="entry name" value="molyb_syn"/>
    <property type="match status" value="1"/>
</dbReference>
<dbReference type="PANTHER" id="PTHR13939">
    <property type="entry name" value="NICOTINAMIDE-NUCLEOTIDE AMIDOHYDROLASE PNCC"/>
    <property type="match status" value="1"/>
</dbReference>
<dbReference type="EMBL" id="CP120576">
    <property type="protein sequence ID" value="WEY83685.1"/>
    <property type="molecule type" value="Genomic_DNA"/>
</dbReference>
<dbReference type="SMART" id="SM00852">
    <property type="entry name" value="MoCF_biosynth"/>
    <property type="match status" value="1"/>
</dbReference>
<dbReference type="Gene3D" id="3.40.980.10">
    <property type="entry name" value="MoaB/Mog-like domain"/>
    <property type="match status" value="1"/>
</dbReference>
<dbReference type="EMBL" id="LJZV01000013">
    <property type="protein sequence ID" value="KZD91036.1"/>
    <property type="molecule type" value="Genomic_DNA"/>
</dbReference>
<dbReference type="InterPro" id="IPR008135">
    <property type="entry name" value="Competence-induced_CinA"/>
</dbReference>
<name>A0A085CBV1_BACIU</name>
<reference evidence="4 7" key="2">
    <citation type="submission" date="2015-09" db="EMBL/GenBank/DDBJ databases">
        <title>Spore heat resistance.</title>
        <authorList>
            <person name="Boekhorst J."/>
            <person name="Berendsen E.M."/>
            <person name="Wells-Bennik M.H."/>
            <person name="Kuipers O.P."/>
        </authorList>
    </citation>
    <scope>NUCLEOTIDE SEQUENCE [LARGE SCALE GENOMIC DNA]</scope>
    <source>
        <strain evidence="4 7">B4122</strain>
    </source>
</reference>
<dbReference type="NCBIfam" id="NF001813">
    <property type="entry name" value="PRK00549.1"/>
    <property type="match status" value="1"/>
</dbReference>
<dbReference type="STRING" id="483913.AN935_08815"/>
<evidence type="ECO:0000256" key="1">
    <source>
        <dbReference type="HAMAP-Rule" id="MF_00226"/>
    </source>
</evidence>
<dbReference type="HAMAP" id="MF_00226_B">
    <property type="entry name" value="CinA_B"/>
    <property type="match status" value="1"/>
</dbReference>
<dbReference type="RefSeq" id="WP_003231847.1">
    <property type="nucleotide sequence ID" value="NZ_AP024621.1"/>
</dbReference>
<dbReference type="Gene3D" id="3.30.70.2860">
    <property type="match status" value="1"/>
</dbReference>
<reference evidence="5" key="3">
    <citation type="submission" date="2023-03" db="EMBL/GenBank/DDBJ databases">
        <title>Complete genome sequences of 52 Bacillus and Priestia strains isolated from West-African fermentations and 26 reference strains from the DSMZ collection.</title>
        <authorList>
            <person name="Wiedenbein E.S."/>
            <person name="Canoy T.S."/>
            <person name="Hui Y."/>
            <person name="Parkouda C."/>
            <person name="Dawende C."/>
            <person name="Ametefe E."/>
            <person name="Jespersen L."/>
            <person name="Nielsen D.S."/>
        </authorList>
    </citation>
    <scope>NUCLEOTIDE SEQUENCE</scope>
    <source>
        <strain evidence="5">PRO56</strain>
    </source>
</reference>
<organism evidence="3 6">
    <name type="scientific">Bacillus subtilis</name>
    <dbReference type="NCBI Taxonomy" id="1423"/>
    <lineage>
        <taxon>Bacteria</taxon>
        <taxon>Bacillati</taxon>
        <taxon>Bacillota</taxon>
        <taxon>Bacilli</taxon>
        <taxon>Bacillales</taxon>
        <taxon>Bacillaceae</taxon>
        <taxon>Bacillus</taxon>
    </lineage>
</organism>
<dbReference type="SUPFAM" id="SSF142433">
    <property type="entry name" value="CinA-like"/>
    <property type="match status" value="1"/>
</dbReference>
<dbReference type="PATRIC" id="fig|1423.169.peg.877"/>